<evidence type="ECO:0000256" key="1">
    <source>
        <dbReference type="ARBA" id="ARBA00023172"/>
    </source>
</evidence>
<accession>A0A9D3XZF4</accession>
<keyword evidence="3" id="KW-1185">Reference proteome</keyword>
<dbReference type="PANTHER" id="PTHR34605">
    <property type="entry name" value="PHAGE_INTEGRASE DOMAIN-CONTAINING PROTEIN"/>
    <property type="match status" value="1"/>
</dbReference>
<keyword evidence="1" id="KW-0233">DNA recombination</keyword>
<dbReference type="InterPro" id="IPR052925">
    <property type="entry name" value="Phage_Integrase-like_Recomb"/>
</dbReference>
<dbReference type="InterPro" id="IPR013762">
    <property type="entry name" value="Integrase-like_cat_sf"/>
</dbReference>
<evidence type="ECO:0008006" key="4">
    <source>
        <dbReference type="Google" id="ProtNLM"/>
    </source>
</evidence>
<comment type="caution">
    <text evidence="2">The sequence shown here is derived from an EMBL/GenBank/DDBJ whole genome shotgun (WGS) entry which is preliminary data.</text>
</comment>
<dbReference type="GO" id="GO:0006310">
    <property type="term" value="P:DNA recombination"/>
    <property type="evidence" value="ECO:0007669"/>
    <property type="project" value="UniProtKB-KW"/>
</dbReference>
<dbReference type="InterPro" id="IPR011010">
    <property type="entry name" value="DNA_brk_join_enz"/>
</dbReference>
<dbReference type="GO" id="GO:0003677">
    <property type="term" value="F:DNA binding"/>
    <property type="evidence" value="ECO:0007669"/>
    <property type="project" value="InterPro"/>
</dbReference>
<dbReference type="Gene3D" id="1.10.443.10">
    <property type="entry name" value="Intergrase catalytic core"/>
    <property type="match status" value="1"/>
</dbReference>
<dbReference type="Proteomes" id="UP000828390">
    <property type="component" value="Unassembled WGS sequence"/>
</dbReference>
<name>A0A9D3XZF4_DREPO</name>
<evidence type="ECO:0000313" key="3">
    <source>
        <dbReference type="Proteomes" id="UP000828390"/>
    </source>
</evidence>
<dbReference type="AlphaFoldDB" id="A0A9D3XZF4"/>
<dbReference type="EMBL" id="JAIWYP010000054">
    <property type="protein sequence ID" value="KAH3690779.1"/>
    <property type="molecule type" value="Genomic_DNA"/>
</dbReference>
<protein>
    <recommendedName>
        <fullName evidence="4">Tyr recombinase domain-containing protein</fullName>
    </recommendedName>
</protein>
<sequence>MRDYLAMSPVGSAACCHTGGLPVTRQQVNAVLAKCLGRTELGNAFFNTHSFRIGRATDLSRKGVPPEVIAKLGRWT</sequence>
<proteinExistence type="predicted"/>
<dbReference type="GO" id="GO:0015074">
    <property type="term" value="P:DNA integration"/>
    <property type="evidence" value="ECO:0007669"/>
    <property type="project" value="InterPro"/>
</dbReference>
<evidence type="ECO:0000313" key="2">
    <source>
        <dbReference type="EMBL" id="KAH3690779.1"/>
    </source>
</evidence>
<dbReference type="SUPFAM" id="SSF56349">
    <property type="entry name" value="DNA breaking-rejoining enzymes"/>
    <property type="match status" value="1"/>
</dbReference>
<organism evidence="2 3">
    <name type="scientific">Dreissena polymorpha</name>
    <name type="common">Zebra mussel</name>
    <name type="synonym">Mytilus polymorpha</name>
    <dbReference type="NCBI Taxonomy" id="45954"/>
    <lineage>
        <taxon>Eukaryota</taxon>
        <taxon>Metazoa</taxon>
        <taxon>Spiralia</taxon>
        <taxon>Lophotrochozoa</taxon>
        <taxon>Mollusca</taxon>
        <taxon>Bivalvia</taxon>
        <taxon>Autobranchia</taxon>
        <taxon>Heteroconchia</taxon>
        <taxon>Euheterodonta</taxon>
        <taxon>Imparidentia</taxon>
        <taxon>Neoheterodontei</taxon>
        <taxon>Myida</taxon>
        <taxon>Dreissenoidea</taxon>
        <taxon>Dreissenidae</taxon>
        <taxon>Dreissena</taxon>
    </lineage>
</organism>
<dbReference type="PROSITE" id="PS51257">
    <property type="entry name" value="PROKAR_LIPOPROTEIN"/>
    <property type="match status" value="1"/>
</dbReference>
<dbReference type="PANTHER" id="PTHR34605:SF3">
    <property type="entry name" value="P CELL-TYPE AGGLUTINATION PROTEIN MAP4-LIKE-RELATED"/>
    <property type="match status" value="1"/>
</dbReference>
<reference evidence="2" key="1">
    <citation type="journal article" date="2019" name="bioRxiv">
        <title>The Genome of the Zebra Mussel, Dreissena polymorpha: A Resource for Invasive Species Research.</title>
        <authorList>
            <person name="McCartney M.A."/>
            <person name="Auch B."/>
            <person name="Kono T."/>
            <person name="Mallez S."/>
            <person name="Zhang Y."/>
            <person name="Obille A."/>
            <person name="Becker A."/>
            <person name="Abrahante J.E."/>
            <person name="Garbe J."/>
            <person name="Badalamenti J.P."/>
            <person name="Herman A."/>
            <person name="Mangelson H."/>
            <person name="Liachko I."/>
            <person name="Sullivan S."/>
            <person name="Sone E.D."/>
            <person name="Koren S."/>
            <person name="Silverstein K.A.T."/>
            <person name="Beckman K.B."/>
            <person name="Gohl D.M."/>
        </authorList>
    </citation>
    <scope>NUCLEOTIDE SEQUENCE</scope>
    <source>
        <strain evidence="2">Duluth1</strain>
        <tissue evidence="2">Whole animal</tissue>
    </source>
</reference>
<reference evidence="2" key="2">
    <citation type="submission" date="2020-11" db="EMBL/GenBank/DDBJ databases">
        <authorList>
            <person name="McCartney M.A."/>
            <person name="Auch B."/>
            <person name="Kono T."/>
            <person name="Mallez S."/>
            <person name="Becker A."/>
            <person name="Gohl D.M."/>
            <person name="Silverstein K.A.T."/>
            <person name="Koren S."/>
            <person name="Bechman K.B."/>
            <person name="Herman A."/>
            <person name="Abrahante J.E."/>
            <person name="Garbe J."/>
        </authorList>
    </citation>
    <scope>NUCLEOTIDE SEQUENCE</scope>
    <source>
        <strain evidence="2">Duluth1</strain>
        <tissue evidence="2">Whole animal</tissue>
    </source>
</reference>
<gene>
    <name evidence="2" type="ORF">DPMN_191980</name>
</gene>